<dbReference type="GeneID" id="63846128"/>
<comment type="caution">
    <text evidence="2">The sequence shown here is derived from an EMBL/GenBank/DDBJ whole genome shotgun (WGS) entry which is preliminary data.</text>
</comment>
<feature type="region of interest" description="Disordered" evidence="1">
    <location>
        <begin position="162"/>
        <end position="184"/>
    </location>
</feature>
<feature type="region of interest" description="Disordered" evidence="1">
    <location>
        <begin position="251"/>
        <end position="280"/>
    </location>
</feature>
<keyword evidence="3" id="KW-1185">Reference proteome</keyword>
<proteinExistence type="predicted"/>
<dbReference type="OrthoDB" id="3678990at2759"/>
<name>A0A9P4L8U8_9PLEO</name>
<organism evidence="2 3">
    <name type="scientific">Cucurbitaria berberidis CBS 394.84</name>
    <dbReference type="NCBI Taxonomy" id="1168544"/>
    <lineage>
        <taxon>Eukaryota</taxon>
        <taxon>Fungi</taxon>
        <taxon>Dikarya</taxon>
        <taxon>Ascomycota</taxon>
        <taxon>Pezizomycotina</taxon>
        <taxon>Dothideomycetes</taxon>
        <taxon>Pleosporomycetidae</taxon>
        <taxon>Pleosporales</taxon>
        <taxon>Pleosporineae</taxon>
        <taxon>Cucurbitariaceae</taxon>
        <taxon>Cucurbitaria</taxon>
    </lineage>
</organism>
<dbReference type="RefSeq" id="XP_040788988.1">
    <property type="nucleotide sequence ID" value="XM_040928876.1"/>
</dbReference>
<gene>
    <name evidence="2" type="ORF">K460DRAFT_286338</name>
</gene>
<accession>A0A9P4L8U8</accession>
<reference evidence="2" key="1">
    <citation type="submission" date="2020-01" db="EMBL/GenBank/DDBJ databases">
        <authorList>
            <consortium name="DOE Joint Genome Institute"/>
            <person name="Haridas S."/>
            <person name="Albert R."/>
            <person name="Binder M."/>
            <person name="Bloem J."/>
            <person name="Labutti K."/>
            <person name="Salamov A."/>
            <person name="Andreopoulos B."/>
            <person name="Baker S.E."/>
            <person name="Barry K."/>
            <person name="Bills G."/>
            <person name="Bluhm B.H."/>
            <person name="Cannon C."/>
            <person name="Castanera R."/>
            <person name="Culley D.E."/>
            <person name="Daum C."/>
            <person name="Ezra D."/>
            <person name="Gonzalez J.B."/>
            <person name="Henrissat B."/>
            <person name="Kuo A."/>
            <person name="Liang C."/>
            <person name="Lipzen A."/>
            <person name="Lutzoni F."/>
            <person name="Magnuson J."/>
            <person name="Mondo S."/>
            <person name="Nolan M."/>
            <person name="Ohm R."/>
            <person name="Pangilinan J."/>
            <person name="Park H.-J."/>
            <person name="Ramirez L."/>
            <person name="Alfaro M."/>
            <person name="Sun H."/>
            <person name="Tritt A."/>
            <person name="Yoshinaga Y."/>
            <person name="Zwiers L.-H."/>
            <person name="Turgeon B.G."/>
            <person name="Goodwin S.B."/>
            <person name="Spatafora J.W."/>
            <person name="Crous P.W."/>
            <person name="Grigoriev I.V."/>
        </authorList>
    </citation>
    <scope>NUCLEOTIDE SEQUENCE</scope>
    <source>
        <strain evidence="2">CBS 394.84</strain>
    </source>
</reference>
<evidence type="ECO:0000313" key="2">
    <source>
        <dbReference type="EMBL" id="KAF1846425.1"/>
    </source>
</evidence>
<dbReference type="AlphaFoldDB" id="A0A9P4L8U8"/>
<evidence type="ECO:0000313" key="3">
    <source>
        <dbReference type="Proteomes" id="UP000800039"/>
    </source>
</evidence>
<evidence type="ECO:0000256" key="1">
    <source>
        <dbReference type="SAM" id="MobiDB-lite"/>
    </source>
</evidence>
<dbReference type="Proteomes" id="UP000800039">
    <property type="component" value="Unassembled WGS sequence"/>
</dbReference>
<protein>
    <submittedName>
        <fullName evidence="2">Uncharacterized protein</fullName>
    </submittedName>
</protein>
<dbReference type="EMBL" id="ML976616">
    <property type="protein sequence ID" value="KAF1846425.1"/>
    <property type="molecule type" value="Genomic_DNA"/>
</dbReference>
<sequence>MMPLHDRGQFHTPLNITAIADPEPIDRVLDINLGCHIITPRGRTTFPFSGQRTVTVLNFIANSRKQPVCQHCFEEHQKQQLPPCSCTLRSRFLDRWLCLPCYEKEKTSDMEISNRVELEDHGDHSHIISRTCGCGAKLSLGTDLEVMCNWCKGAIGDILADETDDSETTKETASADGEAGEDDENHTAADFLDLPADTPGFAENRDGSLSVYVNGDRIRGNQLSRSLITSWLSRIGVQLPCTCCHCADREPHHHHSDDVDSTDVDVDESDDDEEEPFKTS</sequence>
<feature type="compositionally biased region" description="Acidic residues" evidence="1">
    <location>
        <begin position="259"/>
        <end position="280"/>
    </location>
</feature>